<proteinExistence type="predicted"/>
<evidence type="ECO:0000256" key="1">
    <source>
        <dbReference type="SAM" id="MobiDB-lite"/>
    </source>
</evidence>
<feature type="region of interest" description="Disordered" evidence="1">
    <location>
        <begin position="458"/>
        <end position="494"/>
    </location>
</feature>
<evidence type="ECO:0008006" key="5">
    <source>
        <dbReference type="Google" id="ProtNLM"/>
    </source>
</evidence>
<protein>
    <recommendedName>
        <fullName evidence="5">Eggshell protein</fullName>
    </recommendedName>
</protein>
<dbReference type="Pfam" id="PF08034">
    <property type="entry name" value="TES"/>
    <property type="match status" value="1"/>
</dbReference>
<keyword evidence="2" id="KW-0732">Signal</keyword>
<dbReference type="InterPro" id="IPR012615">
    <property type="entry name" value="TES"/>
</dbReference>
<reference evidence="3 4" key="2">
    <citation type="journal article" date="2021" name="Genomics">
        <title>High-quality reference genome for Clonorchis sinensis.</title>
        <authorList>
            <person name="Young N.D."/>
            <person name="Stroehlein A.J."/>
            <person name="Kinkar L."/>
            <person name="Wang T."/>
            <person name="Sohn W.M."/>
            <person name="Chang B.C.H."/>
            <person name="Kaur P."/>
            <person name="Weisz D."/>
            <person name="Dudchenko O."/>
            <person name="Aiden E.L."/>
            <person name="Korhonen P.K."/>
            <person name="Gasser R.B."/>
        </authorList>
    </citation>
    <scope>NUCLEOTIDE SEQUENCE [LARGE SCALE GENOMIC DNA]</scope>
    <source>
        <strain evidence="3">Cs-k2</strain>
    </source>
</reference>
<evidence type="ECO:0000313" key="4">
    <source>
        <dbReference type="Proteomes" id="UP000286415"/>
    </source>
</evidence>
<feature type="compositionally biased region" description="Basic and acidic residues" evidence="1">
    <location>
        <begin position="467"/>
        <end position="494"/>
    </location>
</feature>
<organism evidence="3 4">
    <name type="scientific">Clonorchis sinensis</name>
    <name type="common">Chinese liver fluke</name>
    <dbReference type="NCBI Taxonomy" id="79923"/>
    <lineage>
        <taxon>Eukaryota</taxon>
        <taxon>Metazoa</taxon>
        <taxon>Spiralia</taxon>
        <taxon>Lophotrochozoa</taxon>
        <taxon>Platyhelminthes</taxon>
        <taxon>Trematoda</taxon>
        <taxon>Digenea</taxon>
        <taxon>Opisthorchiida</taxon>
        <taxon>Opisthorchiata</taxon>
        <taxon>Opisthorchiidae</taxon>
        <taxon>Clonorchis</taxon>
    </lineage>
</organism>
<keyword evidence="4" id="KW-1185">Reference proteome</keyword>
<reference evidence="3 4" key="1">
    <citation type="journal article" date="2018" name="Biotechnol. Adv.">
        <title>Improved genomic resources and new bioinformatic workflow for the carcinogenic parasite Clonorchis sinensis: Biotechnological implications.</title>
        <authorList>
            <person name="Wang D."/>
            <person name="Korhonen P.K."/>
            <person name="Gasser R.B."/>
            <person name="Young N.D."/>
        </authorList>
    </citation>
    <scope>NUCLEOTIDE SEQUENCE [LARGE SCALE GENOMIC DNA]</scope>
    <source>
        <strain evidence="3">Cs-k2</strain>
    </source>
</reference>
<feature type="signal peptide" evidence="2">
    <location>
        <begin position="1"/>
        <end position="26"/>
    </location>
</feature>
<dbReference type="EMBL" id="NIRI02000056">
    <property type="protein sequence ID" value="KAG5444615.1"/>
    <property type="molecule type" value="Genomic_DNA"/>
</dbReference>
<dbReference type="Proteomes" id="UP000286415">
    <property type="component" value="Unassembled WGS sequence"/>
</dbReference>
<name>A0A419PL04_CLOSI</name>
<evidence type="ECO:0000313" key="3">
    <source>
        <dbReference type="EMBL" id="KAG5444615.1"/>
    </source>
</evidence>
<gene>
    <name evidence="3" type="ORF">CSKR_100718</name>
</gene>
<dbReference type="AlphaFoldDB" id="A0A419PL04"/>
<sequence>MWCFIQSNIRMRSALLTLACVVYAGAVQYQPYVTTLQSVTGLNDAQNAYTVVGGYGNNIAYDTNYGTQYKDVVDLLSGYGTDDSSDYSSAYDTGDTYDAASDYASSSDYELVDDTYTPSYDTYSASSSTTDDDYEVISYQPEDKYGTYTKYDSYGTDLSDGYGAYDAYDTDYSDGTEYGVGDYGSDYQTTLSNEDYYDVDKSTNYDNPITPYVGSDYENYQPYVQYYDDTSDNYEGVESDPGISIYADYNRHGDTNNYDTVDYEVHNPPVTYEPVAKRHPNHQRATKLHDRVHVHNEQAVVHKLRSPGKTHHLNFASNGDGNRYNSYAHNDDHNLNGYEVLDKKVNVHGLRKPIPVRIKQNVKQKRMIYHDKYEKELLDHDGYKPTYGRDGSKFFDRHAASRYSDVKYQSEYGPRKHKPVGYSPIKYDTHDNLYDIHPDIYAPKKHFDKADHLEHHRKRVKYSSLENEGRVEGERNDVPEGRDDSSTKANGDDDVKVVQDDIHDFEADLIARGKVLGYGSSRKGTRFEQITTFHHGGSLDPSGEHMKRYGGFSTKGALKNYGEEFAHLKHGLIGDLKAAGRFDGLADDDAKRQFALTTKHAKYEDDHDYGKYRGHGNRKGHGKIRFRGKSHKNGEYHVEY</sequence>
<accession>A0A419PL04</accession>
<comment type="caution">
    <text evidence="3">The sequence shown here is derived from an EMBL/GenBank/DDBJ whole genome shotgun (WGS) entry which is preliminary data.</text>
</comment>
<dbReference type="OrthoDB" id="6269925at2759"/>
<feature type="compositionally biased region" description="Basic residues" evidence="1">
    <location>
        <begin position="612"/>
        <end position="631"/>
    </location>
</feature>
<feature type="chain" id="PRO_5043691616" description="Eggshell protein" evidence="2">
    <location>
        <begin position="27"/>
        <end position="640"/>
    </location>
</feature>
<feature type="region of interest" description="Disordered" evidence="1">
    <location>
        <begin position="608"/>
        <end position="640"/>
    </location>
</feature>
<evidence type="ECO:0000256" key="2">
    <source>
        <dbReference type="SAM" id="SignalP"/>
    </source>
</evidence>
<dbReference type="InParanoid" id="A0A419PL04"/>